<dbReference type="Proteomes" id="UP000184404">
    <property type="component" value="Unassembled WGS sequence"/>
</dbReference>
<evidence type="ECO:0000256" key="6">
    <source>
        <dbReference type="ARBA" id="ARBA00022552"/>
    </source>
</evidence>
<dbReference type="CDD" id="cd18084">
    <property type="entry name" value="RsmE-like"/>
    <property type="match status" value="1"/>
</dbReference>
<organism evidence="15 16">
    <name type="scientific">Schwartzia succinivorans DSM 10502</name>
    <dbReference type="NCBI Taxonomy" id="1123243"/>
    <lineage>
        <taxon>Bacteria</taxon>
        <taxon>Bacillati</taxon>
        <taxon>Bacillota</taxon>
        <taxon>Negativicutes</taxon>
        <taxon>Selenomonadales</taxon>
        <taxon>Selenomonadaceae</taxon>
        <taxon>Schwartzia</taxon>
    </lineage>
</organism>
<dbReference type="Gene3D" id="3.40.1280.10">
    <property type="match status" value="1"/>
</dbReference>
<dbReference type="PANTHER" id="PTHR30027:SF3">
    <property type="entry name" value="16S RRNA (URACIL(1498)-N(3))-METHYLTRANSFERASE"/>
    <property type="match status" value="1"/>
</dbReference>
<dbReference type="InterPro" id="IPR029028">
    <property type="entry name" value="Alpha/beta_knot_MTases"/>
</dbReference>
<comment type="catalytic activity">
    <reaction evidence="11 12">
        <text>uridine(1498) in 16S rRNA + S-adenosyl-L-methionine = N(3)-methyluridine(1498) in 16S rRNA + S-adenosyl-L-homocysteine + H(+)</text>
        <dbReference type="Rhea" id="RHEA:42920"/>
        <dbReference type="Rhea" id="RHEA-COMP:10283"/>
        <dbReference type="Rhea" id="RHEA-COMP:10284"/>
        <dbReference type="ChEBI" id="CHEBI:15378"/>
        <dbReference type="ChEBI" id="CHEBI:57856"/>
        <dbReference type="ChEBI" id="CHEBI:59789"/>
        <dbReference type="ChEBI" id="CHEBI:65315"/>
        <dbReference type="ChEBI" id="CHEBI:74502"/>
        <dbReference type="EC" id="2.1.1.193"/>
    </reaction>
</comment>
<keyword evidence="8 12" id="KW-0808">Transferase</keyword>
<evidence type="ECO:0000256" key="9">
    <source>
        <dbReference type="ARBA" id="ARBA00022691"/>
    </source>
</evidence>
<dbReference type="NCBIfam" id="NF008692">
    <property type="entry name" value="PRK11713.1-5"/>
    <property type="match status" value="1"/>
</dbReference>
<evidence type="ECO:0000256" key="1">
    <source>
        <dbReference type="ARBA" id="ARBA00004496"/>
    </source>
</evidence>
<dbReference type="InterPro" id="IPR046886">
    <property type="entry name" value="RsmE_MTase_dom"/>
</dbReference>
<dbReference type="EMBL" id="FQUG01000002">
    <property type="protein sequence ID" value="SHE41307.1"/>
    <property type="molecule type" value="Genomic_DNA"/>
</dbReference>
<evidence type="ECO:0000256" key="2">
    <source>
        <dbReference type="ARBA" id="ARBA00005528"/>
    </source>
</evidence>
<dbReference type="InterPro" id="IPR006700">
    <property type="entry name" value="RsmE"/>
</dbReference>
<dbReference type="PANTHER" id="PTHR30027">
    <property type="entry name" value="RIBOSOMAL RNA SMALL SUBUNIT METHYLTRANSFERASE E"/>
    <property type="match status" value="1"/>
</dbReference>
<evidence type="ECO:0000256" key="3">
    <source>
        <dbReference type="ARBA" id="ARBA00012328"/>
    </source>
</evidence>
<dbReference type="SUPFAM" id="SSF88697">
    <property type="entry name" value="PUA domain-like"/>
    <property type="match status" value="1"/>
</dbReference>
<dbReference type="PIRSF" id="PIRSF015601">
    <property type="entry name" value="MTase_slr0722"/>
    <property type="match status" value="1"/>
</dbReference>
<feature type="domain" description="Ribosomal RNA small subunit methyltransferase E methyltransferase" evidence="13">
    <location>
        <begin position="71"/>
        <end position="236"/>
    </location>
</feature>
<dbReference type="RefSeq" id="WP_072934511.1">
    <property type="nucleotide sequence ID" value="NZ_FQUG01000002.1"/>
</dbReference>
<sequence length="250" mass="27446">MRRLFLQGVLSEEVTVTGSDAHHLGYALRAKEGDRVIAADRDGKTAVMEITGFTSDTVTLKLIEEIEADTESPIALTLAMCLPKADKMEFIVQKAVELGVSAIQPIKSANCVVKYDEKKSEARRVKWQRIANEAAKQCGRTLIPVVEPIRDIKEWLAERTEADGLFLCYENEEKLSLGTWLNEKNQKQYTALIGPEGGFSPDEAAAAKKAGAAVVTLGPRILRAETAALAVLSCVQYEKGDLGNRIQIER</sequence>
<evidence type="ECO:0000256" key="8">
    <source>
        <dbReference type="ARBA" id="ARBA00022679"/>
    </source>
</evidence>
<dbReference type="InterPro" id="IPR015947">
    <property type="entry name" value="PUA-like_sf"/>
</dbReference>
<keyword evidence="5 12" id="KW-0963">Cytoplasm</keyword>
<dbReference type="InterPro" id="IPR029026">
    <property type="entry name" value="tRNA_m1G_MTases_N"/>
</dbReference>
<evidence type="ECO:0000256" key="5">
    <source>
        <dbReference type="ARBA" id="ARBA00022490"/>
    </source>
</evidence>
<reference evidence="15 16" key="1">
    <citation type="submission" date="2016-11" db="EMBL/GenBank/DDBJ databases">
        <authorList>
            <person name="Jaros S."/>
            <person name="Januszkiewicz K."/>
            <person name="Wedrychowicz H."/>
        </authorList>
    </citation>
    <scope>NUCLEOTIDE SEQUENCE [LARGE SCALE GENOMIC DNA]</scope>
    <source>
        <strain evidence="15 16">DSM 10502</strain>
    </source>
</reference>
<proteinExistence type="inferred from homology"/>
<accession>A0A1M4TAN7</accession>
<evidence type="ECO:0000259" key="14">
    <source>
        <dbReference type="Pfam" id="PF20260"/>
    </source>
</evidence>
<dbReference type="GO" id="GO:0070042">
    <property type="term" value="F:rRNA (uridine-N3-)-methyltransferase activity"/>
    <property type="evidence" value="ECO:0007669"/>
    <property type="project" value="TreeGrafter"/>
</dbReference>
<comment type="function">
    <text evidence="10 12">Specifically methylates the N3 position of the uracil ring of uridine 1498 (m3U1498) in 16S rRNA. Acts on the fully assembled 30S ribosomal subunit.</text>
</comment>
<gene>
    <name evidence="15" type="ORF">SAMN02745190_00415</name>
</gene>
<dbReference type="GO" id="GO:0070475">
    <property type="term" value="P:rRNA base methylation"/>
    <property type="evidence" value="ECO:0007669"/>
    <property type="project" value="TreeGrafter"/>
</dbReference>
<dbReference type="NCBIfam" id="TIGR00046">
    <property type="entry name" value="RsmE family RNA methyltransferase"/>
    <property type="match status" value="1"/>
</dbReference>
<comment type="subcellular location">
    <subcellularLocation>
        <location evidence="1 12">Cytoplasm</location>
    </subcellularLocation>
</comment>
<evidence type="ECO:0000256" key="12">
    <source>
        <dbReference type="PIRNR" id="PIRNR015601"/>
    </source>
</evidence>
<evidence type="ECO:0000259" key="13">
    <source>
        <dbReference type="Pfam" id="PF04452"/>
    </source>
</evidence>
<dbReference type="EC" id="2.1.1.193" evidence="3 12"/>
<evidence type="ECO:0000313" key="15">
    <source>
        <dbReference type="EMBL" id="SHE41307.1"/>
    </source>
</evidence>
<keyword evidence="9 12" id="KW-0949">S-adenosyl-L-methionine</keyword>
<keyword evidence="16" id="KW-1185">Reference proteome</keyword>
<dbReference type="Pfam" id="PF04452">
    <property type="entry name" value="Methyltrans_RNA"/>
    <property type="match status" value="1"/>
</dbReference>
<dbReference type="OrthoDB" id="9815641at2"/>
<dbReference type="GO" id="GO:0005737">
    <property type="term" value="C:cytoplasm"/>
    <property type="evidence" value="ECO:0007669"/>
    <property type="project" value="UniProtKB-SubCell"/>
</dbReference>
<feature type="domain" description="Ribosomal RNA small subunit methyltransferase E PUA-like" evidence="14">
    <location>
        <begin position="16"/>
        <end position="62"/>
    </location>
</feature>
<dbReference type="InterPro" id="IPR046887">
    <property type="entry name" value="RsmE_PUA-like"/>
</dbReference>
<evidence type="ECO:0000256" key="7">
    <source>
        <dbReference type="ARBA" id="ARBA00022603"/>
    </source>
</evidence>
<keyword evidence="7 12" id="KW-0489">Methyltransferase</keyword>
<dbReference type="AlphaFoldDB" id="A0A1M4TAN7"/>
<dbReference type="SUPFAM" id="SSF75217">
    <property type="entry name" value="alpha/beta knot"/>
    <property type="match status" value="1"/>
</dbReference>
<evidence type="ECO:0000313" key="16">
    <source>
        <dbReference type="Proteomes" id="UP000184404"/>
    </source>
</evidence>
<evidence type="ECO:0000256" key="11">
    <source>
        <dbReference type="ARBA" id="ARBA00047944"/>
    </source>
</evidence>
<protein>
    <recommendedName>
        <fullName evidence="4 12">Ribosomal RNA small subunit methyltransferase E</fullName>
        <ecNumber evidence="3 12">2.1.1.193</ecNumber>
    </recommendedName>
</protein>
<dbReference type="STRING" id="1123243.SAMN02745190_00415"/>
<dbReference type="Pfam" id="PF20260">
    <property type="entry name" value="PUA_4"/>
    <property type="match status" value="1"/>
</dbReference>
<keyword evidence="6 12" id="KW-0698">rRNA processing</keyword>
<evidence type="ECO:0000256" key="10">
    <source>
        <dbReference type="ARBA" id="ARBA00025699"/>
    </source>
</evidence>
<name>A0A1M4TAN7_9FIRM</name>
<comment type="similarity">
    <text evidence="2 12">Belongs to the RNA methyltransferase RsmE family.</text>
</comment>
<evidence type="ECO:0000256" key="4">
    <source>
        <dbReference type="ARBA" id="ARBA00013673"/>
    </source>
</evidence>